<keyword evidence="4 9" id="KW-0540">Nuclease</keyword>
<feature type="binding site" evidence="9">
    <location>
        <position position="128"/>
    </location>
    <ligand>
        <name>Zn(2+)</name>
        <dbReference type="ChEBI" id="CHEBI:29105"/>
        <note>catalytic</note>
    </ligand>
</feature>
<dbReference type="PANTHER" id="PTHR46986:SF1">
    <property type="entry name" value="ENDORIBONUCLEASE YBEY, CHLOROPLASTIC"/>
    <property type="match status" value="1"/>
</dbReference>
<protein>
    <recommendedName>
        <fullName evidence="9">Endoribonuclease YbeY</fullName>
        <ecNumber evidence="9">3.1.-.-</ecNumber>
    </recommendedName>
</protein>
<dbReference type="InterPro" id="IPR002036">
    <property type="entry name" value="YbeY"/>
</dbReference>
<dbReference type="GO" id="GO:0004521">
    <property type="term" value="F:RNA endonuclease activity"/>
    <property type="evidence" value="ECO:0007669"/>
    <property type="project" value="UniProtKB-UniRule"/>
</dbReference>
<dbReference type="GO" id="GO:0006364">
    <property type="term" value="P:rRNA processing"/>
    <property type="evidence" value="ECO:0007669"/>
    <property type="project" value="UniProtKB-UniRule"/>
</dbReference>
<dbReference type="RefSeq" id="WP_208664966.1">
    <property type="nucleotide sequence ID" value="NZ_CP041147.1"/>
</dbReference>
<keyword evidence="8 9" id="KW-0862">Zinc</keyword>
<evidence type="ECO:0000256" key="2">
    <source>
        <dbReference type="ARBA" id="ARBA00022517"/>
    </source>
</evidence>
<accession>A0A4Y6I6W6</accession>
<comment type="subcellular location">
    <subcellularLocation>
        <location evidence="9">Cytoplasm</location>
    </subcellularLocation>
</comment>
<name>A0A4Y6I6W6_9MOLU</name>
<keyword evidence="11" id="KW-1185">Reference proteome</keyword>
<keyword evidence="2 9" id="KW-0690">Ribosome biogenesis</keyword>
<evidence type="ECO:0000256" key="8">
    <source>
        <dbReference type="ARBA" id="ARBA00022833"/>
    </source>
</evidence>
<comment type="cofactor">
    <cofactor evidence="9">
        <name>Zn(2+)</name>
        <dbReference type="ChEBI" id="CHEBI:29105"/>
    </cofactor>
    <text evidence="9">Binds 1 zinc ion.</text>
</comment>
<evidence type="ECO:0000256" key="5">
    <source>
        <dbReference type="ARBA" id="ARBA00022723"/>
    </source>
</evidence>
<evidence type="ECO:0000313" key="11">
    <source>
        <dbReference type="Proteomes" id="UP000315201"/>
    </source>
</evidence>
<keyword evidence="7 9" id="KW-0378">Hydrolase</keyword>
<reference evidence="10 11" key="1">
    <citation type="submission" date="2019-06" db="EMBL/GenBank/DDBJ databases">
        <title>Mycoplasma nasistruthionis sp. nov. str Ms03.</title>
        <authorList>
            <person name="Botes A."/>
        </authorList>
    </citation>
    <scope>NUCLEOTIDE SEQUENCE [LARGE SCALE GENOMIC DNA]</scope>
    <source>
        <strain evidence="10 11">Ms03</strain>
    </source>
</reference>
<keyword evidence="6 9" id="KW-0255">Endonuclease</keyword>
<dbReference type="AlphaFoldDB" id="A0A4Y6I6W6"/>
<dbReference type="EC" id="3.1.-.-" evidence="9"/>
<organism evidence="10 11">
    <name type="scientific">Mycoplasma nasistruthionis</name>
    <dbReference type="NCBI Taxonomy" id="353852"/>
    <lineage>
        <taxon>Bacteria</taxon>
        <taxon>Bacillati</taxon>
        <taxon>Mycoplasmatota</taxon>
        <taxon>Mollicutes</taxon>
        <taxon>Mycoplasmataceae</taxon>
        <taxon>Mycoplasma</taxon>
    </lineage>
</organism>
<evidence type="ECO:0000256" key="9">
    <source>
        <dbReference type="HAMAP-Rule" id="MF_00009"/>
    </source>
</evidence>
<dbReference type="GO" id="GO:0004222">
    <property type="term" value="F:metalloendopeptidase activity"/>
    <property type="evidence" value="ECO:0007669"/>
    <property type="project" value="InterPro"/>
</dbReference>
<comment type="similarity">
    <text evidence="1 9">Belongs to the endoribonuclease YbeY family.</text>
</comment>
<dbReference type="GO" id="GO:0008270">
    <property type="term" value="F:zinc ion binding"/>
    <property type="evidence" value="ECO:0007669"/>
    <property type="project" value="UniProtKB-UniRule"/>
</dbReference>
<dbReference type="EMBL" id="CP041147">
    <property type="protein sequence ID" value="QDF64939.1"/>
    <property type="molecule type" value="Genomic_DNA"/>
</dbReference>
<dbReference type="Pfam" id="PF02130">
    <property type="entry name" value="YbeY"/>
    <property type="match status" value="1"/>
</dbReference>
<comment type="function">
    <text evidence="9">Single strand-specific metallo-endoribonuclease involved in late-stage 70S ribosome quality control and in maturation of the 3' terminus of the 16S rRNA.</text>
</comment>
<proteinExistence type="inferred from homology"/>
<evidence type="ECO:0000256" key="7">
    <source>
        <dbReference type="ARBA" id="ARBA00022801"/>
    </source>
</evidence>
<dbReference type="Proteomes" id="UP000315201">
    <property type="component" value="Chromosome"/>
</dbReference>
<keyword evidence="5 9" id="KW-0479">Metal-binding</keyword>
<feature type="binding site" evidence="9">
    <location>
        <position position="118"/>
    </location>
    <ligand>
        <name>Zn(2+)</name>
        <dbReference type="ChEBI" id="CHEBI:29105"/>
        <note>catalytic</note>
    </ligand>
</feature>
<evidence type="ECO:0000256" key="6">
    <source>
        <dbReference type="ARBA" id="ARBA00022759"/>
    </source>
</evidence>
<evidence type="ECO:0000256" key="1">
    <source>
        <dbReference type="ARBA" id="ARBA00010875"/>
    </source>
</evidence>
<keyword evidence="3 9" id="KW-0698">rRNA processing</keyword>
<dbReference type="Gene3D" id="3.40.390.30">
    <property type="entry name" value="Metalloproteases ('zincins'), catalytic domain"/>
    <property type="match status" value="1"/>
</dbReference>
<evidence type="ECO:0000256" key="4">
    <source>
        <dbReference type="ARBA" id="ARBA00022722"/>
    </source>
</evidence>
<dbReference type="GO" id="GO:0005737">
    <property type="term" value="C:cytoplasm"/>
    <property type="evidence" value="ECO:0007669"/>
    <property type="project" value="UniProtKB-SubCell"/>
</dbReference>
<feature type="binding site" evidence="9">
    <location>
        <position position="122"/>
    </location>
    <ligand>
        <name>Zn(2+)</name>
        <dbReference type="ChEBI" id="CHEBI:29105"/>
        <note>catalytic</note>
    </ligand>
</feature>
<keyword evidence="9" id="KW-0963">Cytoplasm</keyword>
<evidence type="ECO:0000256" key="3">
    <source>
        <dbReference type="ARBA" id="ARBA00022552"/>
    </source>
</evidence>
<evidence type="ECO:0000313" key="10">
    <source>
        <dbReference type="EMBL" id="QDF64939.1"/>
    </source>
</evidence>
<dbReference type="NCBIfam" id="TIGR00043">
    <property type="entry name" value="rRNA maturation RNase YbeY"/>
    <property type="match status" value="1"/>
</dbReference>
<dbReference type="PANTHER" id="PTHR46986">
    <property type="entry name" value="ENDORIBONUCLEASE YBEY, CHLOROPLASTIC"/>
    <property type="match status" value="1"/>
</dbReference>
<dbReference type="HAMAP" id="MF_00009">
    <property type="entry name" value="Endoribonucl_YbeY"/>
    <property type="match status" value="1"/>
</dbReference>
<sequence>MTNDIELNIDNKIKRATPFEAEMMQILDNFKQYFKIKQHIIVDVSIVSKQKIKKLNAIHRQKDYVTDILSFGFEAADIYQNLPVYHLGELVICWDKVEAQAKEFGHSIRREFCYLFTHGLVHLKGYDHEVEQERIVMNQIVDDIFKPLNITREDYYYVIW</sequence>
<dbReference type="SUPFAM" id="SSF55486">
    <property type="entry name" value="Metalloproteases ('zincins'), catalytic domain"/>
    <property type="match status" value="1"/>
</dbReference>
<gene>
    <name evidence="9 10" type="primary">ybeY</name>
    <name evidence="10" type="ORF">FIV53_01275</name>
</gene>
<dbReference type="InterPro" id="IPR023091">
    <property type="entry name" value="MetalPrtase_cat_dom_sf_prd"/>
</dbReference>